<feature type="transmembrane region" description="Helical" evidence="1">
    <location>
        <begin position="41"/>
        <end position="63"/>
    </location>
</feature>
<proteinExistence type="predicted"/>
<keyword evidence="1" id="KW-1133">Transmembrane helix</keyword>
<name>A0A6G8RZX1_9GAMM</name>
<keyword evidence="3" id="KW-1185">Reference proteome</keyword>
<dbReference type="Proteomes" id="UP000502297">
    <property type="component" value="Chromosome"/>
</dbReference>
<keyword evidence="1" id="KW-0472">Membrane</keyword>
<sequence length="260" mass="30296">MVKLIIWFSEIKLRYGLLICCFAAIIIALLLNFFKQSLPEVWYGAVSNTLIALSASVMVSFLWNKVIFDHTQHYSKSGIRDYFDDFSEVQINLAKKIETAKNVEIFFMYGSTFLNANSSVIKKLMNKKNSKLIVMLADSNNKFLPMYEAYWKYESDKFDKSINSTIDTLKKWHGEISDEKSCDLEIYKYTRGCFTYSYYKIDNDIYFVPNKAVAEKSFKPITIHASKTTNSNCLYERMTREKDHMINSGELVKIFPDEKV</sequence>
<evidence type="ECO:0000313" key="3">
    <source>
        <dbReference type="Proteomes" id="UP000502297"/>
    </source>
</evidence>
<dbReference type="EMBL" id="CP049801">
    <property type="protein sequence ID" value="QIO07489.1"/>
    <property type="molecule type" value="Genomic_DNA"/>
</dbReference>
<accession>A0A6G8RZX1</accession>
<reference evidence="2 3" key="1">
    <citation type="submission" date="2020-03" db="EMBL/GenBank/DDBJ databases">
        <authorList>
            <person name="Zhu W."/>
        </authorList>
    </citation>
    <scope>NUCLEOTIDE SEQUENCE [LARGE SCALE GENOMIC DNA]</scope>
    <source>
        <strain evidence="2 3">323-1</strain>
    </source>
</reference>
<feature type="transmembrane region" description="Helical" evidence="1">
    <location>
        <begin position="15"/>
        <end position="34"/>
    </location>
</feature>
<dbReference type="KEGG" id="asha:G8E00_09710"/>
<gene>
    <name evidence="2" type="ORF">G8E00_09710</name>
</gene>
<protein>
    <submittedName>
        <fullName evidence="2">Uncharacterized protein</fullName>
    </submittedName>
</protein>
<evidence type="ECO:0000256" key="1">
    <source>
        <dbReference type="SAM" id="Phobius"/>
    </source>
</evidence>
<dbReference type="AlphaFoldDB" id="A0A6G8RZX1"/>
<organism evidence="2 3">
    <name type="scientific">Acinetobacter shaoyimingii</name>
    <dbReference type="NCBI Taxonomy" id="2715164"/>
    <lineage>
        <taxon>Bacteria</taxon>
        <taxon>Pseudomonadati</taxon>
        <taxon>Pseudomonadota</taxon>
        <taxon>Gammaproteobacteria</taxon>
        <taxon>Moraxellales</taxon>
        <taxon>Moraxellaceae</taxon>
        <taxon>Acinetobacter</taxon>
    </lineage>
</organism>
<keyword evidence="1" id="KW-0812">Transmembrane</keyword>
<evidence type="ECO:0000313" key="2">
    <source>
        <dbReference type="EMBL" id="QIO07489.1"/>
    </source>
</evidence>